<gene>
    <name evidence="4" type="ORF">HLB44_22195</name>
</gene>
<keyword evidence="5" id="KW-1185">Reference proteome</keyword>
<dbReference type="InterPro" id="IPR002925">
    <property type="entry name" value="Dienelactn_hydro"/>
</dbReference>
<dbReference type="Gene3D" id="3.40.50.1820">
    <property type="entry name" value="alpha/beta hydrolase"/>
    <property type="match status" value="1"/>
</dbReference>
<evidence type="ECO:0000313" key="5">
    <source>
        <dbReference type="Proteomes" id="UP000737171"/>
    </source>
</evidence>
<dbReference type="Proteomes" id="UP000737171">
    <property type="component" value="Unassembled WGS sequence"/>
</dbReference>
<dbReference type="GO" id="GO:0016787">
    <property type="term" value="F:hydrolase activity"/>
    <property type="evidence" value="ECO:0007669"/>
    <property type="project" value="UniProtKB-KW"/>
</dbReference>
<accession>A0ABX2EM25</accession>
<name>A0ABX2EM25_9BURK</name>
<proteinExistence type="predicted"/>
<dbReference type="PANTHER" id="PTHR22946:SF9">
    <property type="entry name" value="POLYKETIDE TRANSFERASE AF380"/>
    <property type="match status" value="1"/>
</dbReference>
<protein>
    <submittedName>
        <fullName evidence="4">Dienelactone hydrolase family protein</fullName>
    </submittedName>
</protein>
<feature type="chain" id="PRO_5047033333" evidence="2">
    <location>
        <begin position="20"/>
        <end position="286"/>
    </location>
</feature>
<dbReference type="EMBL" id="JABRWJ010000007">
    <property type="protein sequence ID" value="NRF69720.1"/>
    <property type="molecule type" value="Genomic_DNA"/>
</dbReference>
<sequence length="286" mass="30672">MIRCCAAVLFAALALPCVAAGVPPQTVEVPSLDRRDGAALMLRGYWFPRPGERPAPAIVLLHGCGGPYERGGRLSRRMHDYAELLNREGWHALVVDSLTPRGEIELCTQRIGERAVTMTQRRRDAQGALRWLAAQPGVDATRLGLLGWSNGGSTVLATLQRGHPELAAAEVKPAFGIAFYPGCEDPLRRRWQPAAPLLMLLGSADDWTPAAPCEALAAQAGAAVQVESYAGAYHGFDGEAPLRLRRDVPNGVKPGQGVHVGGDPAARAASRERLQRFLREQAGAGR</sequence>
<evidence type="ECO:0000313" key="4">
    <source>
        <dbReference type="EMBL" id="NRF69720.1"/>
    </source>
</evidence>
<organism evidence="4 5">
    <name type="scientific">Pseudaquabacterium terrae</name>
    <dbReference type="NCBI Taxonomy" id="2732868"/>
    <lineage>
        <taxon>Bacteria</taxon>
        <taxon>Pseudomonadati</taxon>
        <taxon>Pseudomonadota</taxon>
        <taxon>Betaproteobacteria</taxon>
        <taxon>Burkholderiales</taxon>
        <taxon>Sphaerotilaceae</taxon>
        <taxon>Pseudaquabacterium</taxon>
    </lineage>
</organism>
<feature type="signal peptide" evidence="2">
    <location>
        <begin position="1"/>
        <end position="19"/>
    </location>
</feature>
<evidence type="ECO:0000259" key="3">
    <source>
        <dbReference type="Pfam" id="PF01738"/>
    </source>
</evidence>
<dbReference type="PANTHER" id="PTHR22946">
    <property type="entry name" value="DIENELACTONE HYDROLASE DOMAIN-CONTAINING PROTEIN-RELATED"/>
    <property type="match status" value="1"/>
</dbReference>
<dbReference type="SUPFAM" id="SSF53474">
    <property type="entry name" value="alpha/beta-Hydrolases"/>
    <property type="match status" value="1"/>
</dbReference>
<feature type="domain" description="Dienelactone hydrolase" evidence="3">
    <location>
        <begin position="49"/>
        <end position="240"/>
    </location>
</feature>
<keyword evidence="1 4" id="KW-0378">Hydrolase</keyword>
<dbReference type="Pfam" id="PF01738">
    <property type="entry name" value="DLH"/>
    <property type="match status" value="1"/>
</dbReference>
<evidence type="ECO:0000256" key="1">
    <source>
        <dbReference type="ARBA" id="ARBA00022801"/>
    </source>
</evidence>
<keyword evidence="2" id="KW-0732">Signal</keyword>
<dbReference type="InterPro" id="IPR029058">
    <property type="entry name" value="AB_hydrolase_fold"/>
</dbReference>
<reference evidence="4 5" key="1">
    <citation type="submission" date="2020-05" db="EMBL/GenBank/DDBJ databases">
        <title>Aquincola sp. isolate from soil.</title>
        <authorList>
            <person name="Han J."/>
            <person name="Kim D.-U."/>
        </authorList>
    </citation>
    <scope>NUCLEOTIDE SEQUENCE [LARGE SCALE GENOMIC DNA]</scope>
    <source>
        <strain evidence="4 5">S2</strain>
    </source>
</reference>
<comment type="caution">
    <text evidence="4">The sequence shown here is derived from an EMBL/GenBank/DDBJ whole genome shotgun (WGS) entry which is preliminary data.</text>
</comment>
<dbReference type="RefSeq" id="WP_173127229.1">
    <property type="nucleotide sequence ID" value="NZ_JABRWJ010000007.1"/>
</dbReference>
<dbReference type="InterPro" id="IPR050261">
    <property type="entry name" value="FrsA_esterase"/>
</dbReference>
<evidence type="ECO:0000256" key="2">
    <source>
        <dbReference type="SAM" id="SignalP"/>
    </source>
</evidence>